<proteinExistence type="inferred from homology"/>
<dbReference type="Proteomes" id="UP000232196">
    <property type="component" value="Unassembled WGS sequence"/>
</dbReference>
<dbReference type="Pfam" id="PF02622">
    <property type="entry name" value="DUF179"/>
    <property type="match status" value="1"/>
</dbReference>
<comment type="similarity">
    <text evidence="1">Belongs to the UPF0301 (AlgH) family.</text>
</comment>
<reference evidence="2 3" key="1">
    <citation type="submission" date="2017-07" db="EMBL/GenBank/DDBJ databases">
        <title>Leptospira spp. isolated from tropical soils.</title>
        <authorList>
            <person name="Thibeaux R."/>
            <person name="Iraola G."/>
            <person name="Ferres I."/>
            <person name="Bierque E."/>
            <person name="Girault D."/>
            <person name="Soupe-Gilbert M.-E."/>
            <person name="Picardeau M."/>
            <person name="Goarant C."/>
        </authorList>
    </citation>
    <scope>NUCLEOTIDE SEQUENCE [LARGE SCALE GENOMIC DNA]</scope>
    <source>
        <strain evidence="2 3">MCA1-C-A1</strain>
    </source>
</reference>
<sequence>MENGFGGKVLISNSSIVTDYFNRTVILMVEHDQSGAFGLVLNKKMDVALSEVIQGIPEGIDGSSPIYSGGPVDPTFVSILHDNPKLKQPGIEVIPGVFLARSFEALVELLEHPDKTKFNVYQGYSGWGASQLEGEMERKSWVVHDPNAEWIFTEDPEATWQEALKSKGGLYKYFVEHTKDPMLN</sequence>
<dbReference type="GO" id="GO:0005829">
    <property type="term" value="C:cytosol"/>
    <property type="evidence" value="ECO:0007669"/>
    <property type="project" value="TreeGrafter"/>
</dbReference>
<protein>
    <recommendedName>
        <fullName evidence="4">Transcriptional regulator</fullName>
    </recommendedName>
</protein>
<dbReference type="Gene3D" id="3.40.1740.10">
    <property type="entry name" value="VC0467-like"/>
    <property type="match status" value="1"/>
</dbReference>
<dbReference type="EMBL" id="NPDN01000001">
    <property type="protein sequence ID" value="PJZ27393.1"/>
    <property type="molecule type" value="Genomic_DNA"/>
</dbReference>
<comment type="caution">
    <text evidence="2">The sequence shown here is derived from an EMBL/GenBank/DDBJ whole genome shotgun (WGS) entry which is preliminary data.</text>
</comment>
<evidence type="ECO:0000313" key="3">
    <source>
        <dbReference type="Proteomes" id="UP000232196"/>
    </source>
</evidence>
<gene>
    <name evidence="2" type="ORF">CH357_02255</name>
</gene>
<organism evidence="2 3">
    <name type="scientific">Leptospira hartskeerlii</name>
    <dbReference type="NCBI Taxonomy" id="2023177"/>
    <lineage>
        <taxon>Bacteria</taxon>
        <taxon>Pseudomonadati</taxon>
        <taxon>Spirochaetota</taxon>
        <taxon>Spirochaetia</taxon>
        <taxon>Leptospirales</taxon>
        <taxon>Leptospiraceae</taxon>
        <taxon>Leptospira</taxon>
    </lineage>
</organism>
<dbReference type="AlphaFoldDB" id="A0A2M9XI91"/>
<dbReference type="SUPFAM" id="SSF143456">
    <property type="entry name" value="VC0467-like"/>
    <property type="match status" value="1"/>
</dbReference>
<evidence type="ECO:0000313" key="2">
    <source>
        <dbReference type="EMBL" id="PJZ27393.1"/>
    </source>
</evidence>
<name>A0A2M9XI91_9LEPT</name>
<keyword evidence="3" id="KW-1185">Reference proteome</keyword>
<dbReference type="PANTHER" id="PTHR30327:SF1">
    <property type="entry name" value="UPF0301 PROTEIN YQGE"/>
    <property type="match status" value="1"/>
</dbReference>
<dbReference type="PANTHER" id="PTHR30327">
    <property type="entry name" value="UNCHARACTERIZED PROTEIN YQGE"/>
    <property type="match status" value="1"/>
</dbReference>
<accession>A0A2M9XI91</accession>
<dbReference type="OrthoDB" id="9807486at2"/>
<dbReference type="RefSeq" id="WP_100705132.1">
    <property type="nucleotide sequence ID" value="NZ_NPDL01000004.1"/>
</dbReference>
<evidence type="ECO:0000256" key="1">
    <source>
        <dbReference type="ARBA" id="ARBA00009600"/>
    </source>
</evidence>
<evidence type="ECO:0008006" key="4">
    <source>
        <dbReference type="Google" id="ProtNLM"/>
    </source>
</evidence>
<dbReference type="InterPro" id="IPR003774">
    <property type="entry name" value="AlgH-like"/>
</dbReference>